<dbReference type="Proteomes" id="UP001156641">
    <property type="component" value="Unassembled WGS sequence"/>
</dbReference>
<evidence type="ECO:0000256" key="7">
    <source>
        <dbReference type="SAM" id="Phobius"/>
    </source>
</evidence>
<dbReference type="PROSITE" id="PS00211">
    <property type="entry name" value="ABC_TRANSPORTER_1"/>
    <property type="match status" value="1"/>
</dbReference>
<feature type="transmembrane region" description="Helical" evidence="7">
    <location>
        <begin position="173"/>
        <end position="193"/>
    </location>
</feature>
<evidence type="ECO:0000313" key="11">
    <source>
        <dbReference type="Proteomes" id="UP001156641"/>
    </source>
</evidence>
<evidence type="ECO:0000256" key="5">
    <source>
        <dbReference type="ARBA" id="ARBA00022989"/>
    </source>
</evidence>
<feature type="domain" description="ABC transmembrane type-1" evidence="9">
    <location>
        <begin position="32"/>
        <end position="314"/>
    </location>
</feature>
<dbReference type="CDD" id="cd18584">
    <property type="entry name" value="ABC_6TM_AarD_CydD"/>
    <property type="match status" value="1"/>
</dbReference>
<dbReference type="Pfam" id="PF00664">
    <property type="entry name" value="ABC_membrane"/>
    <property type="match status" value="1"/>
</dbReference>
<feature type="transmembrane region" description="Helical" evidence="7">
    <location>
        <begin position="150"/>
        <end position="167"/>
    </location>
</feature>
<gene>
    <name evidence="10" type="ORF">GCM10010909_06370</name>
</gene>
<dbReference type="InterPro" id="IPR003593">
    <property type="entry name" value="AAA+_ATPase"/>
</dbReference>
<dbReference type="InterPro" id="IPR011527">
    <property type="entry name" value="ABC1_TM_dom"/>
</dbReference>
<comment type="caution">
    <text evidence="10">The sequence shown here is derived from an EMBL/GenBank/DDBJ whole genome shotgun (WGS) entry which is preliminary data.</text>
</comment>
<dbReference type="SMART" id="SM00382">
    <property type="entry name" value="AAA"/>
    <property type="match status" value="1"/>
</dbReference>
<dbReference type="Pfam" id="PF00005">
    <property type="entry name" value="ABC_tran"/>
    <property type="match status" value="1"/>
</dbReference>
<name>A0ABQ6A1B5_9PROT</name>
<dbReference type="RefSeq" id="WP_284256514.1">
    <property type="nucleotide sequence ID" value="NZ_BSOS01000007.1"/>
</dbReference>
<feature type="transmembrane region" description="Helical" evidence="7">
    <location>
        <begin position="28"/>
        <end position="52"/>
    </location>
</feature>
<dbReference type="PANTHER" id="PTHR24221:SF590">
    <property type="entry name" value="COMPONENT LINKED WITH THE ASSEMBLY OF CYTOCHROME' TRANSPORT TRANSMEMBRANE ATP-BINDING PROTEIN ABC TRANSPORTER CYDD-RELATED"/>
    <property type="match status" value="1"/>
</dbReference>
<reference evidence="11" key="1">
    <citation type="journal article" date="2019" name="Int. J. Syst. Evol. Microbiol.">
        <title>The Global Catalogue of Microorganisms (GCM) 10K type strain sequencing project: providing services to taxonomists for standard genome sequencing and annotation.</title>
        <authorList>
            <consortium name="The Broad Institute Genomics Platform"/>
            <consortium name="The Broad Institute Genome Sequencing Center for Infectious Disease"/>
            <person name="Wu L."/>
            <person name="Ma J."/>
        </authorList>
    </citation>
    <scope>NUCLEOTIDE SEQUENCE [LARGE SCALE GENOMIC DNA]</scope>
    <source>
        <strain evidence="11">NBRC 112502</strain>
    </source>
</reference>
<dbReference type="PROSITE" id="PS50929">
    <property type="entry name" value="ABC_TM1F"/>
    <property type="match status" value="1"/>
</dbReference>
<dbReference type="PROSITE" id="PS50893">
    <property type="entry name" value="ABC_TRANSPORTER_2"/>
    <property type="match status" value="1"/>
</dbReference>
<proteinExistence type="predicted"/>
<evidence type="ECO:0000256" key="6">
    <source>
        <dbReference type="ARBA" id="ARBA00023136"/>
    </source>
</evidence>
<dbReference type="InterPro" id="IPR039421">
    <property type="entry name" value="Type_1_exporter"/>
</dbReference>
<comment type="subcellular location">
    <subcellularLocation>
        <location evidence="1">Cell membrane</location>
        <topology evidence="1">Multi-pass membrane protein</topology>
    </subcellularLocation>
</comment>
<keyword evidence="6 7" id="KW-0472">Membrane</keyword>
<dbReference type="Gene3D" id="3.40.50.300">
    <property type="entry name" value="P-loop containing nucleotide triphosphate hydrolases"/>
    <property type="match status" value="1"/>
</dbReference>
<feature type="transmembrane region" description="Helical" evidence="7">
    <location>
        <begin position="285"/>
        <end position="305"/>
    </location>
</feature>
<sequence>MRRLPVPVRNMSARIDPRLMAEGRRTRGALYASIGLGVVAALLVIAQAVLLARVIDGVAFRHQSLAMVAPLLWGLAGLFLLRAGLSYVSEVIAFKAAGEIKTYLRQELLGHILRRGPVPAAGENSADLAGTMIEGVEALEPYFSRYVPQMALVVAVPLAILALVFPLDWISGLILLVTGPLIPVFMVFIGYRAEAINQRQWQKLLLMSSHFLDMLQGITTLKLFGRARDEIAIVARISDDYRKTTMAGVRIAFLTSAALEFFASLAIALVAVIFGVRLLHGHIDFFPAFLVLLLAPEYFVPLRGLSTHYHARMTAIAAARRIFEVLDAPAPAAVEGVVPPMAGGLEISCENLEFSYADGEKVLDGLSCVFPAGRITAVVGPSGAGKTTLARVLLGFIQPQAGHVRINGALDLAGMAAEGWWESLAWVPQNPRLFHGTIAANVRLGRPDADSAALREAARAARALDFIEALPQGFETVIGGLGQGLSGGQIQRIALARAFLKNPKLLILDEATANLDMESEALVLDAIMDLAVGRTVIMIAHRLAMAERADTVVVLQAGRVAESGTPAQLRASGGLYAAMRNAGREEAEEISCAI</sequence>
<evidence type="ECO:0000256" key="2">
    <source>
        <dbReference type="ARBA" id="ARBA00022692"/>
    </source>
</evidence>
<dbReference type="Gene3D" id="1.20.1560.10">
    <property type="entry name" value="ABC transporter type 1, transmembrane domain"/>
    <property type="match status" value="1"/>
</dbReference>
<evidence type="ECO:0000256" key="3">
    <source>
        <dbReference type="ARBA" id="ARBA00022741"/>
    </source>
</evidence>
<dbReference type="InterPro" id="IPR014216">
    <property type="entry name" value="ABC_transptr_CydD"/>
</dbReference>
<dbReference type="SUPFAM" id="SSF52540">
    <property type="entry name" value="P-loop containing nucleoside triphosphate hydrolases"/>
    <property type="match status" value="1"/>
</dbReference>
<keyword evidence="2 7" id="KW-0812">Transmembrane</keyword>
<dbReference type="InterPro" id="IPR003439">
    <property type="entry name" value="ABC_transporter-like_ATP-bd"/>
</dbReference>
<dbReference type="InterPro" id="IPR017871">
    <property type="entry name" value="ABC_transporter-like_CS"/>
</dbReference>
<protein>
    <submittedName>
        <fullName evidence="10">Thiol reductant ABC exporter subunit CydD</fullName>
    </submittedName>
</protein>
<feature type="domain" description="ABC transporter" evidence="8">
    <location>
        <begin position="347"/>
        <end position="582"/>
    </location>
</feature>
<keyword evidence="5 7" id="KW-1133">Transmembrane helix</keyword>
<dbReference type="SUPFAM" id="SSF90123">
    <property type="entry name" value="ABC transporter transmembrane region"/>
    <property type="match status" value="1"/>
</dbReference>
<evidence type="ECO:0000259" key="8">
    <source>
        <dbReference type="PROSITE" id="PS50893"/>
    </source>
</evidence>
<dbReference type="InterPro" id="IPR027417">
    <property type="entry name" value="P-loop_NTPase"/>
</dbReference>
<evidence type="ECO:0000256" key="1">
    <source>
        <dbReference type="ARBA" id="ARBA00004651"/>
    </source>
</evidence>
<organism evidence="10 11">
    <name type="scientific">Acidocella aquatica</name>
    <dbReference type="NCBI Taxonomy" id="1922313"/>
    <lineage>
        <taxon>Bacteria</taxon>
        <taxon>Pseudomonadati</taxon>
        <taxon>Pseudomonadota</taxon>
        <taxon>Alphaproteobacteria</taxon>
        <taxon>Acetobacterales</taxon>
        <taxon>Acidocellaceae</taxon>
        <taxon>Acidocella</taxon>
    </lineage>
</organism>
<keyword evidence="11" id="KW-1185">Reference proteome</keyword>
<evidence type="ECO:0000313" key="10">
    <source>
        <dbReference type="EMBL" id="GLR65959.1"/>
    </source>
</evidence>
<feature type="transmembrane region" description="Helical" evidence="7">
    <location>
        <begin position="64"/>
        <end position="85"/>
    </location>
</feature>
<keyword evidence="4" id="KW-0067">ATP-binding</keyword>
<accession>A0ABQ6A1B5</accession>
<dbReference type="NCBIfam" id="TIGR02857">
    <property type="entry name" value="CydD"/>
    <property type="match status" value="1"/>
</dbReference>
<evidence type="ECO:0000259" key="9">
    <source>
        <dbReference type="PROSITE" id="PS50929"/>
    </source>
</evidence>
<dbReference type="EMBL" id="BSOS01000007">
    <property type="protein sequence ID" value="GLR65959.1"/>
    <property type="molecule type" value="Genomic_DNA"/>
</dbReference>
<dbReference type="PANTHER" id="PTHR24221">
    <property type="entry name" value="ATP-BINDING CASSETTE SUB-FAMILY B"/>
    <property type="match status" value="1"/>
</dbReference>
<evidence type="ECO:0000256" key="4">
    <source>
        <dbReference type="ARBA" id="ARBA00022840"/>
    </source>
</evidence>
<keyword evidence="3" id="KW-0547">Nucleotide-binding</keyword>
<dbReference type="InterPro" id="IPR036640">
    <property type="entry name" value="ABC1_TM_sf"/>
</dbReference>
<feature type="transmembrane region" description="Helical" evidence="7">
    <location>
        <begin position="251"/>
        <end position="279"/>
    </location>
</feature>